<sequence length="510" mass="59032">MSKKIDEEKNLDIARIQKQLYKIKTNEVFEGDLGEFLYNLGARHSVSSFFLISPLFTAIAHLMKQSYITAIASLVEQSIFYSSLVANPSTGKTTAMSIVKKALYTIERYQNIPRNKSNLLNAGTVEALLNHLESNPCLVSFYDESSTFMYSFGLYKSSDPKFDRSVYLELYTGPMGYDRTLSNVRHYINTPRFNLCLLEHMSDYIDFIKMEKSSRDDGLIQRFHICAPEPKYFTSREMMALPSVKYSLSVLLFIIGILNQEQVNYQLNKQAHDLFCDVYDEYKIFTKKFGEVCDMFLTALAGKTASQILRISMFIHMFKKAHLLVVQIRNMPGDKIDTNKINNKLEAFLKAFSKQKEHYNTISEESLKKAISLVEYFNKTKLCFAEYDNVNYEQRFPEILEKIYQNYLNKKEISSFTEEFLYLAKKILLFPTDETLSLKINELNQCLKKGILKDQIINVANKLQKMGLGKVFSRESGGKRPNTFFQKLSKDEVIDNPVVIYQLENLKINI</sequence>
<organism evidence="1 2">
    <name type="scientific">Brachionus calyciflorus</name>
    <dbReference type="NCBI Taxonomy" id="104777"/>
    <lineage>
        <taxon>Eukaryota</taxon>
        <taxon>Metazoa</taxon>
        <taxon>Spiralia</taxon>
        <taxon>Gnathifera</taxon>
        <taxon>Rotifera</taxon>
        <taxon>Eurotatoria</taxon>
        <taxon>Monogononta</taxon>
        <taxon>Pseudotrocha</taxon>
        <taxon>Ploima</taxon>
        <taxon>Brachionidae</taxon>
        <taxon>Brachionus</taxon>
    </lineage>
</organism>
<reference evidence="1" key="1">
    <citation type="submission" date="2021-02" db="EMBL/GenBank/DDBJ databases">
        <authorList>
            <person name="Nowell W R."/>
        </authorList>
    </citation>
    <scope>NUCLEOTIDE SEQUENCE</scope>
    <source>
        <strain evidence="1">Ploen Becks lab</strain>
    </source>
</reference>
<dbReference type="OrthoDB" id="10054700at2759"/>
<accession>A0A814Q5N9</accession>
<dbReference type="Proteomes" id="UP000663879">
    <property type="component" value="Unassembled WGS sequence"/>
</dbReference>
<protein>
    <recommendedName>
        <fullName evidence="3">DUF3987 domain-containing protein</fullName>
    </recommendedName>
</protein>
<evidence type="ECO:0000313" key="1">
    <source>
        <dbReference type="EMBL" id="CAF1114515.1"/>
    </source>
</evidence>
<keyword evidence="2" id="KW-1185">Reference proteome</keyword>
<dbReference type="InterPro" id="IPR025048">
    <property type="entry name" value="DUF3987"/>
</dbReference>
<dbReference type="AlphaFoldDB" id="A0A814Q5N9"/>
<evidence type="ECO:0008006" key="3">
    <source>
        <dbReference type="Google" id="ProtNLM"/>
    </source>
</evidence>
<dbReference type="EMBL" id="CAJNOC010008371">
    <property type="protein sequence ID" value="CAF1114515.1"/>
    <property type="molecule type" value="Genomic_DNA"/>
</dbReference>
<name>A0A814Q5N9_9BILA</name>
<evidence type="ECO:0000313" key="2">
    <source>
        <dbReference type="Proteomes" id="UP000663879"/>
    </source>
</evidence>
<dbReference type="Pfam" id="PF13148">
    <property type="entry name" value="DUF3987"/>
    <property type="match status" value="1"/>
</dbReference>
<gene>
    <name evidence="1" type="ORF">OXX778_LOCUS21770</name>
</gene>
<comment type="caution">
    <text evidence="1">The sequence shown here is derived from an EMBL/GenBank/DDBJ whole genome shotgun (WGS) entry which is preliminary data.</text>
</comment>
<proteinExistence type="predicted"/>